<keyword evidence="2" id="KW-1185">Reference proteome</keyword>
<protein>
    <recommendedName>
        <fullName evidence="3">Secreted protein</fullName>
    </recommendedName>
</protein>
<reference evidence="1 2" key="1">
    <citation type="submission" date="2021-06" db="EMBL/GenBank/DDBJ databases">
        <title>Caerostris extrusa draft genome.</title>
        <authorList>
            <person name="Kono N."/>
            <person name="Arakawa K."/>
        </authorList>
    </citation>
    <scope>NUCLEOTIDE SEQUENCE [LARGE SCALE GENOMIC DNA]</scope>
</reference>
<accession>A0AAV4UNA9</accession>
<proteinExistence type="predicted"/>
<evidence type="ECO:0000313" key="2">
    <source>
        <dbReference type="Proteomes" id="UP001054945"/>
    </source>
</evidence>
<dbReference type="EMBL" id="BPLR01013179">
    <property type="protein sequence ID" value="GIY59219.1"/>
    <property type="molecule type" value="Genomic_DNA"/>
</dbReference>
<sequence length="77" mass="8641">MREGRGVVLLFFGITNAADRRWWRPLNQLGEESYVGMHCKTCFHGDALGDVSSAVTQIRVVCPIVPVRGLWALLLKE</sequence>
<gene>
    <name evidence="1" type="ORF">CEXT_169831</name>
</gene>
<dbReference type="Proteomes" id="UP001054945">
    <property type="component" value="Unassembled WGS sequence"/>
</dbReference>
<dbReference type="AlphaFoldDB" id="A0AAV4UNA9"/>
<organism evidence="1 2">
    <name type="scientific">Caerostris extrusa</name>
    <name type="common">Bark spider</name>
    <name type="synonym">Caerostris bankana</name>
    <dbReference type="NCBI Taxonomy" id="172846"/>
    <lineage>
        <taxon>Eukaryota</taxon>
        <taxon>Metazoa</taxon>
        <taxon>Ecdysozoa</taxon>
        <taxon>Arthropoda</taxon>
        <taxon>Chelicerata</taxon>
        <taxon>Arachnida</taxon>
        <taxon>Araneae</taxon>
        <taxon>Araneomorphae</taxon>
        <taxon>Entelegynae</taxon>
        <taxon>Araneoidea</taxon>
        <taxon>Araneidae</taxon>
        <taxon>Caerostris</taxon>
    </lineage>
</organism>
<name>A0AAV4UNA9_CAEEX</name>
<evidence type="ECO:0008006" key="3">
    <source>
        <dbReference type="Google" id="ProtNLM"/>
    </source>
</evidence>
<evidence type="ECO:0000313" key="1">
    <source>
        <dbReference type="EMBL" id="GIY59219.1"/>
    </source>
</evidence>
<comment type="caution">
    <text evidence="1">The sequence shown here is derived from an EMBL/GenBank/DDBJ whole genome shotgun (WGS) entry which is preliminary data.</text>
</comment>